<dbReference type="EMBL" id="FIZY01000014">
    <property type="protein sequence ID" value="CZF81509.1"/>
    <property type="molecule type" value="Genomic_DNA"/>
</dbReference>
<keyword evidence="5 7" id="KW-1133">Transmembrane helix</keyword>
<dbReference type="GO" id="GO:0030253">
    <property type="term" value="P:protein secretion by the type I secretion system"/>
    <property type="evidence" value="ECO:0007669"/>
    <property type="project" value="InterPro"/>
</dbReference>
<keyword evidence="3" id="KW-0547">Nucleotide-binding</keyword>
<evidence type="ECO:0000256" key="3">
    <source>
        <dbReference type="ARBA" id="ARBA00022741"/>
    </source>
</evidence>
<dbReference type="GO" id="GO:0016887">
    <property type="term" value="F:ATP hydrolysis activity"/>
    <property type="evidence" value="ECO:0007669"/>
    <property type="project" value="InterPro"/>
</dbReference>
<name>A0A128F417_9GAMM</name>
<dbReference type="InterPro" id="IPR036640">
    <property type="entry name" value="ABC1_TM_sf"/>
</dbReference>
<dbReference type="PANTHER" id="PTHR43394:SF1">
    <property type="entry name" value="ATP-BINDING CASSETTE SUB-FAMILY B MEMBER 10, MITOCHONDRIAL"/>
    <property type="match status" value="1"/>
</dbReference>
<dbReference type="Proteomes" id="UP000073601">
    <property type="component" value="Unassembled WGS sequence"/>
</dbReference>
<accession>A0A128F417</accession>
<dbReference type="GO" id="GO:0015421">
    <property type="term" value="F:ABC-type oligopeptide transporter activity"/>
    <property type="evidence" value="ECO:0007669"/>
    <property type="project" value="TreeGrafter"/>
</dbReference>
<dbReference type="PROSITE" id="PS50893">
    <property type="entry name" value="ABC_TRANSPORTER_2"/>
    <property type="match status" value="1"/>
</dbReference>
<feature type="transmembrane region" description="Helical" evidence="7">
    <location>
        <begin position="129"/>
        <end position="147"/>
    </location>
</feature>
<dbReference type="Pfam" id="PF00005">
    <property type="entry name" value="ABC_tran"/>
    <property type="match status" value="1"/>
</dbReference>
<evidence type="ECO:0000256" key="5">
    <source>
        <dbReference type="ARBA" id="ARBA00022989"/>
    </source>
</evidence>
<dbReference type="SMART" id="SM00382">
    <property type="entry name" value="AAA"/>
    <property type="match status" value="1"/>
</dbReference>
<proteinExistence type="predicted"/>
<evidence type="ECO:0000256" key="7">
    <source>
        <dbReference type="SAM" id="Phobius"/>
    </source>
</evidence>
<keyword evidence="11" id="KW-1185">Reference proteome</keyword>
<dbReference type="SUPFAM" id="SSF52540">
    <property type="entry name" value="P-loop containing nucleoside triphosphate hydrolases"/>
    <property type="match status" value="1"/>
</dbReference>
<organism evidence="10 11">
    <name type="scientific">Grimontia marina</name>
    <dbReference type="NCBI Taxonomy" id="646534"/>
    <lineage>
        <taxon>Bacteria</taxon>
        <taxon>Pseudomonadati</taxon>
        <taxon>Pseudomonadota</taxon>
        <taxon>Gammaproteobacteria</taxon>
        <taxon>Vibrionales</taxon>
        <taxon>Vibrionaceae</taxon>
        <taxon>Grimontia</taxon>
    </lineage>
</organism>
<dbReference type="Gene3D" id="1.20.1560.10">
    <property type="entry name" value="ABC transporter type 1, transmembrane domain"/>
    <property type="match status" value="1"/>
</dbReference>
<dbReference type="GO" id="GO:0005524">
    <property type="term" value="F:ATP binding"/>
    <property type="evidence" value="ECO:0007669"/>
    <property type="project" value="UniProtKB-KW"/>
</dbReference>
<feature type="domain" description="ABC transporter" evidence="8">
    <location>
        <begin position="326"/>
        <end position="558"/>
    </location>
</feature>
<evidence type="ECO:0000259" key="8">
    <source>
        <dbReference type="PROSITE" id="PS50893"/>
    </source>
</evidence>
<dbReference type="InterPro" id="IPR039421">
    <property type="entry name" value="Type_1_exporter"/>
</dbReference>
<dbReference type="SUPFAM" id="SSF90123">
    <property type="entry name" value="ABC transporter transmembrane region"/>
    <property type="match status" value="1"/>
</dbReference>
<dbReference type="InterPro" id="IPR027417">
    <property type="entry name" value="P-loop_NTPase"/>
</dbReference>
<evidence type="ECO:0000259" key="9">
    <source>
        <dbReference type="PROSITE" id="PS50929"/>
    </source>
</evidence>
<evidence type="ECO:0000256" key="6">
    <source>
        <dbReference type="ARBA" id="ARBA00023136"/>
    </source>
</evidence>
<reference evidence="11" key="1">
    <citation type="submission" date="2016-02" db="EMBL/GenBank/DDBJ databases">
        <authorList>
            <person name="Rodrigo-Torres Lidia"/>
            <person name="Arahal R.David."/>
        </authorList>
    </citation>
    <scope>NUCLEOTIDE SEQUENCE [LARGE SCALE GENOMIC DNA]</scope>
    <source>
        <strain evidence="11">CECT 8713</strain>
    </source>
</reference>
<dbReference type="InterPro" id="IPR011527">
    <property type="entry name" value="ABC1_TM_dom"/>
</dbReference>
<dbReference type="RefSeq" id="WP_062708351.1">
    <property type="nucleotide sequence ID" value="NZ_CAWRCI010000014.1"/>
</dbReference>
<sequence length="558" mass="61536">MESRNKYEKVTAETKRSLVYVALFGALVNILMLTGPIFMLQVYDRVLTSGSFSTLLGLFLIVVVLYSFMAAFDFIRSRMLSRISFKFDLELSEASFSLWMNNTSKMFHSYKPINDISTIRSFISSPTMANLYDLPWVPFYLLVVFLIHPYLGGLAMIGSLLISLLAFTNQWLTKKSNLKSIQADSVESSLLDQCFKNKQTISSLGLVGNIRSKWKELRNEGLIVLQSGIERNEVFTSISKSLRLLLQSSILALGAYLALVQEISPGMIVAASIIAGRALTPIDQVISQWKVIVKSKEAHKRLTSIYSSQSMIQEDYMDLPSPEGILEVLGVTKFRDSRDKPPILDKVSFKVNPGEAVGVIGPSASGKSTLASIVCNALAPELGEVKFDSTNSLQFDPERRLVGYLPQKVELFPGTIRDNISGFDQAETDEDVISAAVIAGVHDMIVGFSDGYNARIDSDSVNFSGGQIQRIALARAVYKLPKYLVLDEPNSNLDSEGDEALKNAISSLKSMGHTILVLTHRPSAIAAVDKILILSNGKVVEFGEKELVLKKTLKMVSQ</sequence>
<feature type="transmembrane region" description="Helical" evidence="7">
    <location>
        <begin position="20"/>
        <end position="43"/>
    </location>
</feature>
<dbReference type="PANTHER" id="PTHR43394">
    <property type="entry name" value="ATP-DEPENDENT PERMEASE MDL1, MITOCHONDRIAL"/>
    <property type="match status" value="1"/>
</dbReference>
<protein>
    <submittedName>
        <fullName evidence="10">Type I secretion system ATP-binding protein PrsD</fullName>
    </submittedName>
</protein>
<dbReference type="GO" id="GO:0005886">
    <property type="term" value="C:plasma membrane"/>
    <property type="evidence" value="ECO:0007669"/>
    <property type="project" value="UniProtKB-SubCell"/>
</dbReference>
<feature type="domain" description="ABC transmembrane type-1" evidence="9">
    <location>
        <begin position="21"/>
        <end position="294"/>
    </location>
</feature>
<feature type="transmembrane region" description="Helical" evidence="7">
    <location>
        <begin position="55"/>
        <end position="75"/>
    </location>
</feature>
<dbReference type="PROSITE" id="PS00211">
    <property type="entry name" value="ABC_TRANSPORTER_1"/>
    <property type="match status" value="1"/>
</dbReference>
<evidence type="ECO:0000313" key="11">
    <source>
        <dbReference type="Proteomes" id="UP000073601"/>
    </source>
</evidence>
<keyword evidence="2 7" id="KW-0812">Transmembrane</keyword>
<dbReference type="Pfam" id="PF00664">
    <property type="entry name" value="ABC_membrane"/>
    <property type="match status" value="1"/>
</dbReference>
<dbReference type="OrthoDB" id="9806127at2"/>
<evidence type="ECO:0000256" key="1">
    <source>
        <dbReference type="ARBA" id="ARBA00004651"/>
    </source>
</evidence>
<evidence type="ECO:0000313" key="10">
    <source>
        <dbReference type="EMBL" id="CZF81509.1"/>
    </source>
</evidence>
<gene>
    <name evidence="10" type="primary">prsD_2</name>
    <name evidence="10" type="ORF">GMA8713_01861</name>
</gene>
<dbReference type="InterPro" id="IPR003439">
    <property type="entry name" value="ABC_transporter-like_ATP-bd"/>
</dbReference>
<evidence type="ECO:0000256" key="2">
    <source>
        <dbReference type="ARBA" id="ARBA00022692"/>
    </source>
</evidence>
<dbReference type="NCBIfam" id="TIGR01842">
    <property type="entry name" value="type_I_sec_PrtD"/>
    <property type="match status" value="1"/>
</dbReference>
<comment type="subcellular location">
    <subcellularLocation>
        <location evidence="1">Cell membrane</location>
        <topology evidence="1">Multi-pass membrane protein</topology>
    </subcellularLocation>
</comment>
<dbReference type="Gene3D" id="3.40.50.300">
    <property type="entry name" value="P-loop containing nucleotide triphosphate hydrolases"/>
    <property type="match status" value="1"/>
</dbReference>
<evidence type="ECO:0000256" key="4">
    <source>
        <dbReference type="ARBA" id="ARBA00022840"/>
    </source>
</evidence>
<dbReference type="PROSITE" id="PS50929">
    <property type="entry name" value="ABC_TM1F"/>
    <property type="match status" value="1"/>
</dbReference>
<dbReference type="AlphaFoldDB" id="A0A128F417"/>
<keyword evidence="4 10" id="KW-0067">ATP-binding</keyword>
<dbReference type="InterPro" id="IPR010128">
    <property type="entry name" value="ATPase_T1SS_PrtD-like"/>
</dbReference>
<keyword evidence="6 7" id="KW-0472">Membrane</keyword>
<dbReference type="GO" id="GO:0030256">
    <property type="term" value="C:type I protein secretion system complex"/>
    <property type="evidence" value="ECO:0007669"/>
    <property type="project" value="InterPro"/>
</dbReference>
<dbReference type="InterPro" id="IPR003593">
    <property type="entry name" value="AAA+_ATPase"/>
</dbReference>
<dbReference type="InterPro" id="IPR017871">
    <property type="entry name" value="ABC_transporter-like_CS"/>
</dbReference>